<dbReference type="KEGG" id="more:E1B28_010717"/>
<feature type="region of interest" description="Disordered" evidence="1">
    <location>
        <begin position="58"/>
        <end position="129"/>
    </location>
</feature>
<dbReference type="AlphaFoldDB" id="A0A9P7USZ3"/>
<sequence length="1078" mass="122274">MEPHPPPDSGIDFPDAPFIPYNKVALRLLEMHFKDAPYVLNPPSASDENVDTVMHSTELPPVTSQSSGSNILQATSSTLPNQPSGSLPLIPPPISCNEDVEMTPYEEPSSLDQRMDDSPPTDPPVGDATSIQQSLFDLELDCHSTDSDGSTEADESNFGASREVDEVVGPDADETVHFLRRFNIFVDPDYRQTICVCCSKIILSSHMYGHQKKEHFRPKRGQRTLKLPPKHQIDAALSSLGAENPLPIPMTGITAIPLVEVKQGIQCLEAGCLACFAGNRKRDLIYHHYARLHPHVKPPPKFEKFPNVRCQSSSSQRSKRFYFCVTPADEITSQAFSDVLAKANSLDLLNPSDVFHSSESAQERNIAYAQTRWDLMLEGVKVPALRVLAETTVRPGEEYLERLKIMVRQYYEVIVKDIPKLTNLTRRYILSYKIGVPHDRPFKRPQERGTIDKDSDYMSRFLFFLIRSLDTSIENFPIVLHPDTAHLLLHLRELLQHPTSTPVDLHFVIHECLWSILSVVSDDFLFDDLQCPFTRFLFASNIHDDYGTFENVTIIPPRITMIQWCFRATGVQQVIQTMETEGIDSQSVADYLCDSKPTLFNNLRQYMKLFSAISHRQKPIAKMNLNPQRTVISIDSSPIIIADFIKGINNALEVVENKVDGLFRGCVYQDLLERIDRSLIPDSSGQPYWFRDSVANIDCGYSFIKEPCNQMEEDRHRLLRYLCQDSRFFKMVPNVGVFACEGAMREWFSEVNEVIKGIFYLIVCTWGGGARGTELQHLSYANHPSHSRNILFINGILTVVTTYNKTLSITGVGKMIARSPAVRVSRLLVLVLWQVYWACAHLSLYTGMSKESSQRYLHEVFVLSGESMTSEKFSSTLGYYNSLSVGFQIKLADFRQLMATLLINFTHSCFYDEDDDEMRMVHESFGHSVAVGQKHYAVDFVNSATDLSSDLVARMQVVSFKWQLFIGLLHQSLKTKIDVSRAPTSNGLESSMKELDSLLRSHHNTLGKQFESLFESYEQRAQQNLRRELELQFTEFGNRLQRVSEPTTTSLPSTVIPRLSVHPHMRDVLSRTLGNHIS</sequence>
<dbReference type="Proteomes" id="UP001049176">
    <property type="component" value="Chromosome 6"/>
</dbReference>
<accession>A0A9P7USZ3</accession>
<reference evidence="2" key="1">
    <citation type="journal article" date="2021" name="Genome Biol. Evol.">
        <title>The assembled and annotated genome of the fairy-ring fungus Marasmius oreades.</title>
        <authorList>
            <person name="Hiltunen M."/>
            <person name="Ament-Velasquez S.L."/>
            <person name="Johannesson H."/>
        </authorList>
    </citation>
    <scope>NUCLEOTIDE SEQUENCE</scope>
    <source>
        <strain evidence="2">03SP1</strain>
    </source>
</reference>
<dbReference type="GeneID" id="66079793"/>
<dbReference type="OrthoDB" id="2507344at2759"/>
<keyword evidence="3" id="KW-1185">Reference proteome</keyword>
<protein>
    <submittedName>
        <fullName evidence="2">Uncharacterized protein</fullName>
    </submittedName>
</protein>
<proteinExistence type="predicted"/>
<dbReference type="EMBL" id="CM032186">
    <property type="protein sequence ID" value="KAG7091696.1"/>
    <property type="molecule type" value="Genomic_DNA"/>
</dbReference>
<feature type="region of interest" description="Disordered" evidence="1">
    <location>
        <begin position="141"/>
        <end position="162"/>
    </location>
</feature>
<organism evidence="2 3">
    <name type="scientific">Marasmius oreades</name>
    <name type="common">fairy-ring Marasmius</name>
    <dbReference type="NCBI Taxonomy" id="181124"/>
    <lineage>
        <taxon>Eukaryota</taxon>
        <taxon>Fungi</taxon>
        <taxon>Dikarya</taxon>
        <taxon>Basidiomycota</taxon>
        <taxon>Agaricomycotina</taxon>
        <taxon>Agaricomycetes</taxon>
        <taxon>Agaricomycetidae</taxon>
        <taxon>Agaricales</taxon>
        <taxon>Marasmiineae</taxon>
        <taxon>Marasmiaceae</taxon>
        <taxon>Marasmius</taxon>
    </lineage>
</organism>
<evidence type="ECO:0000256" key="1">
    <source>
        <dbReference type="SAM" id="MobiDB-lite"/>
    </source>
</evidence>
<gene>
    <name evidence="2" type="ORF">E1B28_010717</name>
</gene>
<evidence type="ECO:0000313" key="2">
    <source>
        <dbReference type="EMBL" id="KAG7091696.1"/>
    </source>
</evidence>
<name>A0A9P7USZ3_9AGAR</name>
<dbReference type="RefSeq" id="XP_043008166.1">
    <property type="nucleotide sequence ID" value="XM_043155693.1"/>
</dbReference>
<feature type="compositionally biased region" description="Polar residues" evidence="1">
    <location>
        <begin position="62"/>
        <end position="82"/>
    </location>
</feature>
<evidence type="ECO:0000313" key="3">
    <source>
        <dbReference type="Proteomes" id="UP001049176"/>
    </source>
</evidence>
<comment type="caution">
    <text evidence="2">The sequence shown here is derived from an EMBL/GenBank/DDBJ whole genome shotgun (WGS) entry which is preliminary data.</text>
</comment>